<accession>A0A914I7X1</accession>
<dbReference type="Proteomes" id="UP000887572">
    <property type="component" value="Unplaced"/>
</dbReference>
<feature type="region of interest" description="Disordered" evidence="3">
    <location>
        <begin position="36"/>
        <end position="63"/>
    </location>
</feature>
<keyword evidence="2" id="KW-0436">Ligase</keyword>
<sequence length="1238" mass="136466">MLLLAWSLFHHAIRFGRRRRLFSVLSECLAPPLLQPSTGDTATARQRRRGSFRNDSCGNPRTGSSCVKRICCRITRPSSSYQQLFHTANTVLHRVPSEPILSRKNTGENFRKIYCDGQREIVMDDETQFCSLDWSFEGPLSYYTSFRPDDHRIYFSVRISSSIAPMAIPSSSLSDQIPSNGNFVDSFARSIAKHRTNPSFHLYTAPISAFSELVFCWSEDTLFEREMNIHVEEIRTISPSSIFSAQKAPRFRLPRQRLSASLPARPLSLLELLFMRESVDCEKMEKSALNGYPLRQCNASGERAISRFSTTALPIYKLAGSTPNSTLLPNYLKKMRRRKCNSGGDEMSSSANSEIVSQPLCSKLASGTLSGMNDVNLSTTRGTDDTFGGTLENVSNVSVLKEHDVIQPHYRTDHSHFNNSSSFCARAGVGSQNAFYVRRHSRDKDLAKAQNEAPFADDSLFHLALMKSSASSSTIGCSTSDVIAEATSNNSVQSELHGTGSLSSTAMGSKALAPPPPGHCHLSRSASLLPSSAASDLRASTSADAMRRRSLSPLTLSLLVNYGGHAHTVGSGSVHSAATLLAADPHFPGKLPHRRVQSTPRRSFASVCESSEEAGRYNAKSDGSISSTSAAQPTTGDGNRPRQKPPSLLVYCGDSNALFDEIREALRRIVPADTYTISALSTKALLVHPWMDLCACLIIADTSRLDNAAWNRLQMYFVNSGKILFVCENSLLSSLTSSNSQREQSTLLKNAFGNKAVTATMGKEFGNFLKQALKGLAKHGQVNETFYAHDAVGDTRFSVVLHKKKDQPLLLYMQNLGQHASALFSDATTEQLLSADDGSLIRDALHRLGLKDIQQKSLLSDKNCPPPLSPGYLIAARDLTILDIPGLTYGKVLGCAMPGLIFHRSDCHQSIVHEDADDRSVANLNTSVASDQLLPVEVRRRQDGLPVAGLPRQQHWFDVEQYFRLLATKRLGRVLLYVPVCRTTMEVANSLSRAFPLFDGILVVAGTQLAGRGRGGNDWISPVGCASFTFNFNIPFDSNLGRSIGFLQHITAVSVASAVSKLLHEEIPDFPIRLKWPNDIYYGRSYKLGGLIVQASQCDSNFCCAVGVGLNVANAKPTVCINDMLPVHSNKQLTVEEVLAQTMTEFERFVNVFENKGRAQFLKSYYRFWMHSHEEVQILRRDNGETREKVVIRGLDEHGYLEVRSKETGQIMSVMDDGNTFDMFHGKKGGALLLTYQL</sequence>
<dbReference type="CDD" id="cd16442">
    <property type="entry name" value="BPL"/>
    <property type="match status" value="1"/>
</dbReference>
<dbReference type="Gene3D" id="3.30.930.10">
    <property type="entry name" value="Bira Bifunctional Protein, Domain 2"/>
    <property type="match status" value="1"/>
</dbReference>
<feature type="region of interest" description="Disordered" evidence="3">
    <location>
        <begin position="489"/>
        <end position="525"/>
    </location>
</feature>
<dbReference type="PROSITE" id="PS51733">
    <property type="entry name" value="BPL_LPL_CATALYTIC"/>
    <property type="match status" value="1"/>
</dbReference>
<dbReference type="InterPro" id="IPR004408">
    <property type="entry name" value="Biotin_CoA_COase_ligase"/>
</dbReference>
<name>A0A914I7X1_GLORO</name>
<dbReference type="NCBIfam" id="TIGR00121">
    <property type="entry name" value="birA_ligase"/>
    <property type="match status" value="1"/>
</dbReference>
<evidence type="ECO:0000256" key="3">
    <source>
        <dbReference type="SAM" id="MobiDB-lite"/>
    </source>
</evidence>
<dbReference type="InterPro" id="IPR004143">
    <property type="entry name" value="BPL_LPL_catalytic"/>
</dbReference>
<dbReference type="AlphaFoldDB" id="A0A914I7X1"/>
<dbReference type="Pfam" id="PF03099">
    <property type="entry name" value="BPL_LplA_LipB"/>
    <property type="match status" value="1"/>
</dbReference>
<feature type="domain" description="BPL/LPL catalytic" evidence="4">
    <location>
        <begin position="960"/>
        <end position="1154"/>
    </location>
</feature>
<feature type="compositionally biased region" description="Polar residues" evidence="3">
    <location>
        <begin position="53"/>
        <end position="63"/>
    </location>
</feature>
<keyword evidence="5" id="KW-1185">Reference proteome</keyword>
<feature type="compositionally biased region" description="Polar residues" evidence="3">
    <location>
        <begin position="621"/>
        <end position="637"/>
    </location>
</feature>
<dbReference type="GO" id="GO:0004077">
    <property type="term" value="F:biotin--[biotin carboxyl-carrier protein] ligase activity"/>
    <property type="evidence" value="ECO:0007669"/>
    <property type="project" value="InterPro"/>
</dbReference>
<proteinExistence type="inferred from homology"/>
<evidence type="ECO:0000259" key="4">
    <source>
        <dbReference type="PROSITE" id="PS51733"/>
    </source>
</evidence>
<evidence type="ECO:0000313" key="5">
    <source>
        <dbReference type="Proteomes" id="UP000887572"/>
    </source>
</evidence>
<organism evidence="5 6">
    <name type="scientific">Globodera rostochiensis</name>
    <name type="common">Golden nematode worm</name>
    <name type="synonym">Heterodera rostochiensis</name>
    <dbReference type="NCBI Taxonomy" id="31243"/>
    <lineage>
        <taxon>Eukaryota</taxon>
        <taxon>Metazoa</taxon>
        <taxon>Ecdysozoa</taxon>
        <taxon>Nematoda</taxon>
        <taxon>Chromadorea</taxon>
        <taxon>Rhabditida</taxon>
        <taxon>Tylenchina</taxon>
        <taxon>Tylenchomorpha</taxon>
        <taxon>Tylenchoidea</taxon>
        <taxon>Heteroderidae</taxon>
        <taxon>Heteroderinae</taxon>
        <taxon>Globodera</taxon>
    </lineage>
</organism>
<dbReference type="InterPro" id="IPR045864">
    <property type="entry name" value="aa-tRNA-synth_II/BPL/LPL"/>
</dbReference>
<reference evidence="6" key="1">
    <citation type="submission" date="2022-11" db="UniProtKB">
        <authorList>
            <consortium name="WormBaseParasite"/>
        </authorList>
    </citation>
    <scope>IDENTIFICATION</scope>
</reference>
<feature type="compositionally biased region" description="Polar residues" evidence="3">
    <location>
        <begin position="489"/>
        <end position="507"/>
    </location>
</feature>
<dbReference type="WBParaSite" id="Gr19_v10_g7565.t1">
    <property type="protein sequence ID" value="Gr19_v10_g7565.t1"/>
    <property type="gene ID" value="Gr19_v10_g7565"/>
</dbReference>
<evidence type="ECO:0000256" key="2">
    <source>
        <dbReference type="ARBA" id="ARBA00022598"/>
    </source>
</evidence>
<dbReference type="SUPFAM" id="SSF55681">
    <property type="entry name" value="Class II aaRS and biotin synthetases"/>
    <property type="match status" value="1"/>
</dbReference>
<dbReference type="PANTHER" id="PTHR12835">
    <property type="entry name" value="BIOTIN PROTEIN LIGASE"/>
    <property type="match status" value="1"/>
</dbReference>
<dbReference type="PANTHER" id="PTHR12835:SF5">
    <property type="entry name" value="BIOTIN--PROTEIN LIGASE"/>
    <property type="match status" value="1"/>
</dbReference>
<dbReference type="GO" id="GO:0005737">
    <property type="term" value="C:cytoplasm"/>
    <property type="evidence" value="ECO:0007669"/>
    <property type="project" value="TreeGrafter"/>
</dbReference>
<evidence type="ECO:0000313" key="6">
    <source>
        <dbReference type="WBParaSite" id="Gr19_v10_g7565.t1"/>
    </source>
</evidence>
<protein>
    <submittedName>
        <fullName evidence="6">BPL/LPL catalytic domain-containing protein</fullName>
    </submittedName>
</protein>
<evidence type="ECO:0000256" key="1">
    <source>
        <dbReference type="ARBA" id="ARBA00009934"/>
    </source>
</evidence>
<feature type="region of interest" description="Disordered" evidence="3">
    <location>
        <begin position="585"/>
        <end position="647"/>
    </location>
</feature>
<comment type="similarity">
    <text evidence="1">Belongs to the biotin--protein ligase family.</text>
</comment>